<dbReference type="Gene3D" id="3.10.450.50">
    <property type="match status" value="1"/>
</dbReference>
<evidence type="ECO:0000256" key="1">
    <source>
        <dbReference type="SAM" id="SignalP"/>
    </source>
</evidence>
<gene>
    <name evidence="2" type="ORF">PX653_17610</name>
</gene>
<feature type="chain" id="PRO_5046998599" description="Nuclear transport factor 2 family protein" evidence="1">
    <location>
        <begin position="20"/>
        <end position="209"/>
    </location>
</feature>
<proteinExistence type="predicted"/>
<protein>
    <recommendedName>
        <fullName evidence="4">Nuclear transport factor 2 family protein</fullName>
    </recommendedName>
</protein>
<dbReference type="Proteomes" id="UP001216510">
    <property type="component" value="Chromosome"/>
</dbReference>
<dbReference type="SUPFAM" id="SSF54427">
    <property type="entry name" value="NTF2-like"/>
    <property type="match status" value="1"/>
</dbReference>
<evidence type="ECO:0008006" key="4">
    <source>
        <dbReference type="Google" id="ProtNLM"/>
    </source>
</evidence>
<organism evidence="2 3">
    <name type="scientific">Pseudoduganella chitinolytica</name>
    <dbReference type="NCBI Taxonomy" id="34070"/>
    <lineage>
        <taxon>Bacteria</taxon>
        <taxon>Pseudomonadati</taxon>
        <taxon>Pseudomonadota</taxon>
        <taxon>Betaproteobacteria</taxon>
        <taxon>Burkholderiales</taxon>
        <taxon>Oxalobacteraceae</taxon>
        <taxon>Telluria group</taxon>
        <taxon>Pseudoduganella</taxon>
    </lineage>
</organism>
<accession>A0ABY8B629</accession>
<keyword evidence="1" id="KW-0732">Signal</keyword>
<sequence>MRKFAAAVGMLALAGSAFAQQLVQSSLQSSTQPSLQSSTRASTQPALQPALQARQVNSADVASVDAIVAALYDTISGPAGRARDWSRLRALFRPDGRMIVHGLAKEGGNEGSYQTRVMAVDDYIERVAPLFAREGFFETELARQVEQFGAIAHVFSTYESRHAPGDKPVQRGINSIQLVNDGQRWWIQSLVWQAESAQHPLPQRYLQGR</sequence>
<feature type="signal peptide" evidence="1">
    <location>
        <begin position="1"/>
        <end position="19"/>
    </location>
</feature>
<reference evidence="2 3" key="1">
    <citation type="submission" date="2023-02" db="EMBL/GenBank/DDBJ databases">
        <title>Gemone sequence of Telluria chitinolytica ACM 3522T.</title>
        <authorList>
            <person name="Frediansyah A."/>
            <person name="Miess H."/>
            <person name="Gross H."/>
        </authorList>
    </citation>
    <scope>NUCLEOTIDE SEQUENCE [LARGE SCALE GENOMIC DNA]</scope>
    <source>
        <strain evidence="2 3">ACM 3522</strain>
    </source>
</reference>
<name>A0ABY8B629_9BURK</name>
<dbReference type="InterPro" id="IPR032710">
    <property type="entry name" value="NTF2-like_dom_sf"/>
</dbReference>
<dbReference type="EMBL" id="CP119083">
    <property type="protein sequence ID" value="WEF31270.1"/>
    <property type="molecule type" value="Genomic_DNA"/>
</dbReference>
<evidence type="ECO:0000313" key="3">
    <source>
        <dbReference type="Proteomes" id="UP001216510"/>
    </source>
</evidence>
<keyword evidence="3" id="KW-1185">Reference proteome</keyword>
<evidence type="ECO:0000313" key="2">
    <source>
        <dbReference type="EMBL" id="WEF31270.1"/>
    </source>
</evidence>
<dbReference type="RefSeq" id="WP_277414048.1">
    <property type="nucleotide sequence ID" value="NZ_CP119083.1"/>
</dbReference>